<dbReference type="InterPro" id="IPR013083">
    <property type="entry name" value="Znf_RING/FYVE/PHD"/>
</dbReference>
<evidence type="ECO:0000256" key="1">
    <source>
        <dbReference type="ARBA" id="ARBA00022771"/>
    </source>
</evidence>
<keyword evidence="7" id="KW-1185">Reference proteome</keyword>
<dbReference type="Proteomes" id="UP001283361">
    <property type="component" value="Unassembled WGS sequence"/>
</dbReference>
<feature type="compositionally biased region" description="Basic residues" evidence="4">
    <location>
        <begin position="1"/>
        <end position="11"/>
    </location>
</feature>
<name>A0AAE1DJB6_9GAST</name>
<dbReference type="EMBL" id="JAWDGP010003728">
    <property type="protein sequence ID" value="KAK3771508.1"/>
    <property type="molecule type" value="Genomic_DNA"/>
</dbReference>
<feature type="region of interest" description="Disordered" evidence="4">
    <location>
        <begin position="239"/>
        <end position="258"/>
    </location>
</feature>
<proteinExistence type="predicted"/>
<dbReference type="Gene3D" id="3.30.40.10">
    <property type="entry name" value="Zinc/RING finger domain, C3HC4 (zinc finger)"/>
    <property type="match status" value="1"/>
</dbReference>
<keyword evidence="1 3" id="KW-0479">Metal-binding</keyword>
<dbReference type="InterPro" id="IPR001841">
    <property type="entry name" value="Znf_RING"/>
</dbReference>
<accession>A0AAE1DJB6</accession>
<evidence type="ECO:0000259" key="5">
    <source>
        <dbReference type="PROSITE" id="PS50089"/>
    </source>
</evidence>
<dbReference type="PROSITE" id="PS50089">
    <property type="entry name" value="ZF_RING_2"/>
    <property type="match status" value="1"/>
</dbReference>
<reference evidence="6" key="1">
    <citation type="journal article" date="2023" name="G3 (Bethesda)">
        <title>A reference genome for the long-term kleptoplast-retaining sea slug Elysia crispata morphotype clarki.</title>
        <authorList>
            <person name="Eastman K.E."/>
            <person name="Pendleton A.L."/>
            <person name="Shaikh M.A."/>
            <person name="Suttiyut T."/>
            <person name="Ogas R."/>
            <person name="Tomko P."/>
            <person name="Gavelis G."/>
            <person name="Widhalm J.R."/>
            <person name="Wisecaver J.H."/>
        </authorList>
    </citation>
    <scope>NUCLEOTIDE SEQUENCE</scope>
    <source>
        <strain evidence="6">ECLA1</strain>
    </source>
</reference>
<keyword evidence="2" id="KW-0862">Zinc</keyword>
<sequence length="490" mass="52770">MAPLHPQRRSGKGSGQQSIKTPTSTEQRSSKPKSNSDYSQAVSSNRKSSKRKIHDTTDCKDNGTISSHAGSEENIPNLPSTSSRAQSNSTWQFRAQSTNAEIEKDCPCVTNVGVHHSNQWPNTGLEAKGSSSNNSLANQEGLIDSTYSFDENERNLIRIASYVISISPEDVKECMLFLKGQGEQITKENLLDECLKRTESRSGHTFAFQNFPQQKLSNGASGIAKTSLCHPELPARTTSASVQNASAPLPGASSVQHQVTKCVRKGAPKEDQVDGSVSSSPNLPNSQHVNNSSTKSTRKTDNPSAVYHSRVNNVVSHSSAKHVSSSRDSPVDPSKSAKAKTQDAPLEKTGYSQTADGSNGQELTRSESSSSHNSLTTAADGTAASVGAHAQNDLNKESSQVDHSEAVPSFHQSLKEVDPAEYLSTCLKLVRDEHRRLDSARHCGQCGSKPRDITFLPCGHVWACRSCAGPLYVCPCCNKNIIATVDTYLC</sequence>
<feature type="compositionally biased region" description="Polar residues" evidence="4">
    <location>
        <begin position="15"/>
        <end position="46"/>
    </location>
</feature>
<protein>
    <recommendedName>
        <fullName evidence="5">RING-type domain-containing protein</fullName>
    </recommendedName>
</protein>
<feature type="compositionally biased region" description="Polar residues" evidence="4">
    <location>
        <begin position="77"/>
        <end position="92"/>
    </location>
</feature>
<evidence type="ECO:0000256" key="2">
    <source>
        <dbReference type="ARBA" id="ARBA00022833"/>
    </source>
</evidence>
<dbReference type="AlphaFoldDB" id="A0AAE1DJB6"/>
<evidence type="ECO:0000256" key="4">
    <source>
        <dbReference type="SAM" id="MobiDB-lite"/>
    </source>
</evidence>
<feature type="domain" description="RING-type" evidence="5">
    <location>
        <begin position="443"/>
        <end position="478"/>
    </location>
</feature>
<dbReference type="GO" id="GO:0008270">
    <property type="term" value="F:zinc ion binding"/>
    <property type="evidence" value="ECO:0007669"/>
    <property type="project" value="UniProtKB-KW"/>
</dbReference>
<feature type="compositionally biased region" description="Polar residues" evidence="4">
    <location>
        <begin position="275"/>
        <end position="295"/>
    </location>
</feature>
<evidence type="ECO:0000256" key="3">
    <source>
        <dbReference type="PROSITE-ProRule" id="PRU00175"/>
    </source>
</evidence>
<feature type="compositionally biased region" description="Polar residues" evidence="4">
    <location>
        <begin position="350"/>
        <end position="363"/>
    </location>
</feature>
<evidence type="ECO:0000313" key="7">
    <source>
        <dbReference type="Proteomes" id="UP001283361"/>
    </source>
</evidence>
<gene>
    <name evidence="6" type="ORF">RRG08_016912</name>
</gene>
<keyword evidence="1 3" id="KW-0863">Zinc-finger</keyword>
<organism evidence="6 7">
    <name type="scientific">Elysia crispata</name>
    <name type="common">lettuce slug</name>
    <dbReference type="NCBI Taxonomy" id="231223"/>
    <lineage>
        <taxon>Eukaryota</taxon>
        <taxon>Metazoa</taxon>
        <taxon>Spiralia</taxon>
        <taxon>Lophotrochozoa</taxon>
        <taxon>Mollusca</taxon>
        <taxon>Gastropoda</taxon>
        <taxon>Heterobranchia</taxon>
        <taxon>Euthyneura</taxon>
        <taxon>Panpulmonata</taxon>
        <taxon>Sacoglossa</taxon>
        <taxon>Placobranchoidea</taxon>
        <taxon>Plakobranchidae</taxon>
        <taxon>Elysia</taxon>
    </lineage>
</organism>
<feature type="region of interest" description="Disordered" evidence="4">
    <location>
        <begin position="317"/>
        <end position="378"/>
    </location>
</feature>
<feature type="region of interest" description="Disordered" evidence="4">
    <location>
        <begin position="266"/>
        <end position="304"/>
    </location>
</feature>
<dbReference type="Pfam" id="PF13920">
    <property type="entry name" value="zf-C3HC4_3"/>
    <property type="match status" value="1"/>
</dbReference>
<comment type="caution">
    <text evidence="6">The sequence shown here is derived from an EMBL/GenBank/DDBJ whole genome shotgun (WGS) entry which is preliminary data.</text>
</comment>
<feature type="compositionally biased region" description="Low complexity" evidence="4">
    <location>
        <begin position="317"/>
        <end position="336"/>
    </location>
</feature>
<evidence type="ECO:0000313" key="6">
    <source>
        <dbReference type="EMBL" id="KAK3771508.1"/>
    </source>
</evidence>
<feature type="region of interest" description="Disordered" evidence="4">
    <location>
        <begin position="1"/>
        <end position="92"/>
    </location>
</feature>